<keyword evidence="3" id="KW-1185">Reference proteome</keyword>
<accession>A0ABY7U2S3</accession>
<dbReference type="InterPro" id="IPR029068">
    <property type="entry name" value="Glyas_Bleomycin-R_OHBP_Dase"/>
</dbReference>
<dbReference type="InterPro" id="IPR004360">
    <property type="entry name" value="Glyas_Fos-R_dOase_dom"/>
</dbReference>
<name>A0ABY7U2S3_9SPHN</name>
<dbReference type="Proteomes" id="UP001218231">
    <property type="component" value="Plasmid unnamed1"/>
</dbReference>
<dbReference type="Pfam" id="PF00903">
    <property type="entry name" value="Glyoxalase"/>
    <property type="match status" value="1"/>
</dbReference>
<dbReference type="SUPFAM" id="SSF54593">
    <property type="entry name" value="Glyoxalase/Bleomycin resistance protein/Dihydroxybiphenyl dioxygenase"/>
    <property type="match status" value="1"/>
</dbReference>
<protein>
    <submittedName>
        <fullName evidence="2">VOC family protein</fullName>
    </submittedName>
</protein>
<dbReference type="PROSITE" id="PS51819">
    <property type="entry name" value="VOC"/>
    <property type="match status" value="1"/>
</dbReference>
<feature type="domain" description="VOC" evidence="1">
    <location>
        <begin position="14"/>
        <end position="133"/>
    </location>
</feature>
<evidence type="ECO:0000313" key="2">
    <source>
        <dbReference type="EMBL" id="WCT79805.1"/>
    </source>
</evidence>
<dbReference type="EMBL" id="CP117418">
    <property type="protein sequence ID" value="WCT79805.1"/>
    <property type="molecule type" value="Genomic_DNA"/>
</dbReference>
<dbReference type="InterPro" id="IPR037523">
    <property type="entry name" value="VOC_core"/>
</dbReference>
<dbReference type="Gene3D" id="3.10.180.10">
    <property type="entry name" value="2,3-Dihydroxybiphenyl 1,2-Dioxygenase, domain 1"/>
    <property type="match status" value="1"/>
</dbReference>
<gene>
    <name evidence="2" type="ORF">PQ457_17210</name>
</gene>
<evidence type="ECO:0000259" key="1">
    <source>
        <dbReference type="PROSITE" id="PS51819"/>
    </source>
</evidence>
<proteinExistence type="predicted"/>
<evidence type="ECO:0000313" key="3">
    <source>
        <dbReference type="Proteomes" id="UP001218231"/>
    </source>
</evidence>
<organism evidence="2 3">
    <name type="scientific">Novosphingobium humi</name>
    <dbReference type="NCBI Taxonomy" id="2282397"/>
    <lineage>
        <taxon>Bacteria</taxon>
        <taxon>Pseudomonadati</taxon>
        <taxon>Pseudomonadota</taxon>
        <taxon>Alphaproteobacteria</taxon>
        <taxon>Sphingomonadales</taxon>
        <taxon>Sphingomonadaceae</taxon>
        <taxon>Novosphingobium</taxon>
    </lineage>
</organism>
<keyword evidence="2" id="KW-0614">Plasmid</keyword>
<reference evidence="2 3" key="1">
    <citation type="submission" date="2023-02" db="EMBL/GenBank/DDBJ databases">
        <title>Genome sequence of Novosphingobium humi KACC 19094.</title>
        <authorList>
            <person name="Kim S."/>
            <person name="Heo J."/>
            <person name="Kwon S.-W."/>
        </authorList>
    </citation>
    <scope>NUCLEOTIDE SEQUENCE [LARGE SCALE GENOMIC DNA]</scope>
    <source>
        <strain evidence="2 3">KACC 19094</strain>
        <plasmid evidence="2 3">unnamed1</plasmid>
    </source>
</reference>
<sequence length="147" mass="16182">MKPNDPHGPIRIAAIAHILLFVRDAEASARWYCDRLGMKITARSPDGPYRGAIFLSFGQSDHDLALYSAPFGQTGRELGEITLEWDAEPPDVATRMALWRREGMAVEEIRNGEGLTGLRLHDPDGRPISLAIGSCAAMQEGARPFRP</sequence>
<geneLocation type="plasmid" evidence="2 3">
    <name>unnamed1</name>
</geneLocation>
<dbReference type="RefSeq" id="WP_273620076.1">
    <property type="nucleotide sequence ID" value="NZ_CP117418.1"/>
</dbReference>